<dbReference type="OrthoDB" id="10258930at2759"/>
<accession>H8Z9P2</accession>
<dbReference type="SUPFAM" id="SSF50249">
    <property type="entry name" value="Nucleic acid-binding proteins"/>
    <property type="match status" value="1"/>
</dbReference>
<evidence type="ECO:0000256" key="1">
    <source>
        <dbReference type="ARBA" id="ARBA00005943"/>
    </source>
</evidence>
<keyword evidence="3" id="KW-0687">Ribonucleoprotein</keyword>
<dbReference type="GO" id="GO:0006412">
    <property type="term" value="P:translation"/>
    <property type="evidence" value="ECO:0007669"/>
    <property type="project" value="InterPro"/>
</dbReference>
<dbReference type="EMBL" id="AKIJ01000002">
    <property type="protein sequence ID" value="KFG26635.1"/>
    <property type="molecule type" value="Genomic_DNA"/>
</dbReference>
<sequence>MEAISEPVLAQVTEVMQRTGPGGGCQVVKVMIVSTKRSLTRVMEGPVRKGDHVYLLEAERDLKVSRR</sequence>
<evidence type="ECO:0000256" key="3">
    <source>
        <dbReference type="ARBA" id="ARBA00023274"/>
    </source>
</evidence>
<name>H8Z9P2_NEMA1</name>
<protein>
    <submittedName>
        <fullName evidence="4">30S ribosomal protein S28e</fullName>
    </submittedName>
</protein>
<dbReference type="Pfam" id="PF01200">
    <property type="entry name" value="Ribosomal_S28e"/>
    <property type="match status" value="1"/>
</dbReference>
<dbReference type="GO" id="GO:0003735">
    <property type="term" value="F:structural constituent of ribosome"/>
    <property type="evidence" value="ECO:0007669"/>
    <property type="project" value="InterPro"/>
</dbReference>
<keyword evidence="6" id="KW-1185">Reference proteome</keyword>
<keyword evidence="2 4" id="KW-0689">Ribosomal protein</keyword>
<evidence type="ECO:0000313" key="6">
    <source>
        <dbReference type="Proteomes" id="UP000054524"/>
    </source>
</evidence>
<dbReference type="Proteomes" id="UP000054524">
    <property type="component" value="Unassembled WGS sequence"/>
</dbReference>
<dbReference type="GO" id="GO:0005840">
    <property type="term" value="C:ribosome"/>
    <property type="evidence" value="ECO:0007669"/>
    <property type="project" value="UniProtKB-KW"/>
</dbReference>
<comment type="similarity">
    <text evidence="1">Belongs to the eukaryotic ribosomal protein eS28 family.</text>
</comment>
<organism evidence="4">
    <name type="scientific">Nematocida ausubeli (strain ATCC PRA-371 / ERTm2)</name>
    <name type="common">Nematode killer fungus</name>
    <dbReference type="NCBI Taxonomy" id="1913371"/>
    <lineage>
        <taxon>Eukaryota</taxon>
        <taxon>Fungi</taxon>
        <taxon>Fungi incertae sedis</taxon>
        <taxon>Microsporidia</taxon>
        <taxon>Nematocida</taxon>
    </lineage>
</organism>
<evidence type="ECO:0000313" key="4">
    <source>
        <dbReference type="EMBL" id="EHY66673.1"/>
    </source>
</evidence>
<dbReference type="EMBL" id="JH604633">
    <property type="protein sequence ID" value="EHY66673.1"/>
    <property type="molecule type" value="Genomic_DNA"/>
</dbReference>
<dbReference type="GO" id="GO:1990904">
    <property type="term" value="C:ribonucleoprotein complex"/>
    <property type="evidence" value="ECO:0007669"/>
    <property type="project" value="UniProtKB-KW"/>
</dbReference>
<dbReference type="InterPro" id="IPR000289">
    <property type="entry name" value="Ribosomal_eS28"/>
</dbReference>
<proteinExistence type="inferred from homology"/>
<dbReference type="AlphaFoldDB" id="H8Z9P2"/>
<gene>
    <name evidence="4" type="ORF">NERG_00313</name>
    <name evidence="5" type="ORF">NESG_00786</name>
</gene>
<accession>A0A086J3B7</accession>
<reference evidence="4" key="1">
    <citation type="submission" date="2011-03" db="EMBL/GenBank/DDBJ databases">
        <title>The Genome Sequence of Nematocida sp1 strain ERTm2.</title>
        <authorList>
            <consortium name="The Broad Institute Genome Sequencing Platform"/>
            <consortium name="The Broad Institute Genome Sequencing Center for Infectious Disease"/>
            <person name="Cuomo C."/>
            <person name="Troemel E."/>
            <person name="Young S.K."/>
            <person name="Zeng Q."/>
            <person name="Gargeya S."/>
            <person name="Fitzgerald M."/>
            <person name="Haas B."/>
            <person name="Abouelleil A."/>
            <person name="Alvarado L."/>
            <person name="Arachchi H.M."/>
            <person name="Berlin A."/>
            <person name="Brown A."/>
            <person name="Chapman S.B."/>
            <person name="Chen Z."/>
            <person name="Dunbar C."/>
            <person name="Freedman E."/>
            <person name="Gearin G."/>
            <person name="Gellesch M."/>
            <person name="Goldberg J."/>
            <person name="Griggs A."/>
            <person name="Gujja S."/>
            <person name="Heilman E.R."/>
            <person name="Heiman D."/>
            <person name="Howarth C."/>
            <person name="Larson L."/>
            <person name="Lui A."/>
            <person name="MacDonald P.J.P."/>
            <person name="Mehta T."/>
            <person name="Montmayeur A."/>
            <person name="Murphy C."/>
            <person name="Neiman D."/>
            <person name="Pearson M."/>
            <person name="Priest M."/>
            <person name="Roberts A."/>
            <person name="Saif S."/>
            <person name="Shea T."/>
            <person name="Shenoy N."/>
            <person name="Sisk P."/>
            <person name="Stolte C."/>
            <person name="Sykes S."/>
            <person name="White J."/>
            <person name="Yandava C."/>
            <person name="Wortman J."/>
            <person name="Nusbaum C."/>
            <person name="Birren B."/>
        </authorList>
    </citation>
    <scope>NUCLEOTIDE SEQUENCE</scope>
    <source>
        <strain evidence="4">ERTm2</strain>
    </source>
</reference>
<dbReference type="Proteomes" id="UP000005622">
    <property type="component" value="Unassembled WGS sequence"/>
</dbReference>
<evidence type="ECO:0000256" key="2">
    <source>
        <dbReference type="ARBA" id="ARBA00022980"/>
    </source>
</evidence>
<dbReference type="STRING" id="944018.H8Z9P2"/>
<reference evidence="5" key="2">
    <citation type="submission" date="2012-10" db="EMBL/GenBank/DDBJ databases">
        <authorList>
            <consortium name="The Broad Institute Genome Sequencing Platform"/>
            <consortium name="The Broad Institute Genome Sequencing Center for Infectious Disease"/>
            <person name="Cuomo C."/>
            <person name="Troemel E."/>
            <person name="Walker B."/>
            <person name="Young S.K."/>
            <person name="Zeng Q."/>
            <person name="Gargeya S."/>
            <person name="Fitzgerald M."/>
            <person name="Haas B."/>
            <person name="Abouelleil A."/>
            <person name="Alvarado L."/>
            <person name="Arachchi H.M."/>
            <person name="Berlin A.M."/>
            <person name="Chapman S.B."/>
            <person name="Goldberg J."/>
            <person name="Griggs A."/>
            <person name="Gujja S."/>
            <person name="Hansen M."/>
            <person name="Howarth C."/>
            <person name="Imamovic A."/>
            <person name="Larimer J."/>
            <person name="McCowan C."/>
            <person name="Murphy C."/>
            <person name="Neiman D."/>
            <person name="Pearson M."/>
            <person name="Priest M."/>
            <person name="Roberts A."/>
            <person name="Saif S."/>
            <person name="Shea T."/>
            <person name="Sisk P."/>
            <person name="Sykes S."/>
            <person name="Wortman J."/>
            <person name="Nusbaum C."/>
            <person name="Birren B."/>
        </authorList>
    </citation>
    <scope>NUCLEOTIDE SEQUENCE</scope>
    <source>
        <strain evidence="5">ERTm6</strain>
    </source>
</reference>
<reference evidence="5 6" key="3">
    <citation type="journal article" date="2014" name="Genome Announc.">
        <title>Genome Sequence of the Microsporidian Species Nematocida sp1 Strain ERTm6 (ATCC PRA-372).</title>
        <authorList>
            <person name="Bakowski M.A."/>
            <person name="Priest M."/>
            <person name="Young S."/>
            <person name="Cuomo C.A."/>
            <person name="Troemel E.R."/>
        </authorList>
    </citation>
    <scope>NUCLEOTIDE SEQUENCE [LARGE SCALE GENOMIC DNA]</scope>
    <source>
        <strain evidence="5 6">ERTm6</strain>
    </source>
</reference>
<evidence type="ECO:0000313" key="5">
    <source>
        <dbReference type="EMBL" id="KFG26635.1"/>
    </source>
</evidence>
<dbReference type="Gene3D" id="2.40.50.140">
    <property type="entry name" value="Nucleic acid-binding proteins"/>
    <property type="match status" value="1"/>
</dbReference>
<dbReference type="HOGENOM" id="CLU_178987_2_2_1"/>
<dbReference type="InterPro" id="IPR012340">
    <property type="entry name" value="NA-bd_OB-fold"/>
</dbReference>